<comment type="similarity">
    <text evidence="2">Belongs to the plant LTP family.</text>
</comment>
<keyword evidence="4" id="KW-0472">Membrane</keyword>
<dbReference type="InterPro" id="IPR016140">
    <property type="entry name" value="Bifunc_inhib/LTP/seed_store"/>
</dbReference>
<keyword evidence="5" id="KW-0449">Lipoprotein</keyword>
<feature type="chain" id="PRO_5036442450" description="Bifunctional inhibitor/plant lipid transfer protein/seed storage helical domain-containing protein" evidence="7">
    <location>
        <begin position="24"/>
        <end position="212"/>
    </location>
</feature>
<keyword evidence="10" id="KW-1185">Reference proteome</keyword>
<dbReference type="GO" id="GO:0098552">
    <property type="term" value="C:side of membrane"/>
    <property type="evidence" value="ECO:0007669"/>
    <property type="project" value="UniProtKB-KW"/>
</dbReference>
<feature type="domain" description="Bifunctional inhibitor/plant lipid transfer protein/seed storage helical" evidence="8">
    <location>
        <begin position="29"/>
        <end position="105"/>
    </location>
</feature>
<evidence type="ECO:0000256" key="5">
    <source>
        <dbReference type="ARBA" id="ARBA00023288"/>
    </source>
</evidence>
<evidence type="ECO:0000259" key="8">
    <source>
        <dbReference type="SMART" id="SM00499"/>
    </source>
</evidence>
<dbReference type="Pfam" id="PF14368">
    <property type="entry name" value="LTP_2"/>
    <property type="match status" value="1"/>
</dbReference>
<evidence type="ECO:0000256" key="6">
    <source>
        <dbReference type="SAM" id="MobiDB-lite"/>
    </source>
</evidence>
<keyword evidence="4" id="KW-0325">Glycoprotein</keyword>
<dbReference type="EMBL" id="JAAWWB010000003">
    <property type="protein sequence ID" value="KAG6785892.1"/>
    <property type="molecule type" value="Genomic_DNA"/>
</dbReference>
<dbReference type="AlphaFoldDB" id="A0A8X8AFQ7"/>
<dbReference type="CDD" id="cd00010">
    <property type="entry name" value="AAI_LTSS"/>
    <property type="match status" value="1"/>
</dbReference>
<evidence type="ECO:0000256" key="7">
    <source>
        <dbReference type="SAM" id="SignalP"/>
    </source>
</evidence>
<dbReference type="Proteomes" id="UP000886885">
    <property type="component" value="Chromosome 2A"/>
</dbReference>
<dbReference type="SMART" id="SM00499">
    <property type="entry name" value="AAI"/>
    <property type="match status" value="1"/>
</dbReference>
<keyword evidence="7" id="KW-0732">Signal</keyword>
<protein>
    <recommendedName>
        <fullName evidence="8">Bifunctional inhibitor/plant lipid transfer protein/seed storage helical domain-containing protein</fullName>
    </recommendedName>
</protein>
<reference evidence="9" key="1">
    <citation type="journal article" date="2020" name="bioRxiv">
        <title>Hybrid origin of Populus tomentosa Carr. identified through genome sequencing and phylogenomic analysis.</title>
        <authorList>
            <person name="An X."/>
            <person name="Gao K."/>
            <person name="Chen Z."/>
            <person name="Li J."/>
            <person name="Yang X."/>
            <person name="Yang X."/>
            <person name="Zhou J."/>
            <person name="Guo T."/>
            <person name="Zhao T."/>
            <person name="Huang S."/>
            <person name="Miao D."/>
            <person name="Khan W.U."/>
            <person name="Rao P."/>
            <person name="Ye M."/>
            <person name="Lei B."/>
            <person name="Liao W."/>
            <person name="Wang J."/>
            <person name="Ji L."/>
            <person name="Li Y."/>
            <person name="Guo B."/>
            <person name="Mustafa N.S."/>
            <person name="Li S."/>
            <person name="Yun Q."/>
            <person name="Keller S.R."/>
            <person name="Mao J."/>
            <person name="Zhang R."/>
            <person name="Strauss S.H."/>
        </authorList>
    </citation>
    <scope>NUCLEOTIDE SEQUENCE</scope>
    <source>
        <strain evidence="9">GM15</strain>
        <tissue evidence="9">Leaf</tissue>
    </source>
</reference>
<evidence type="ECO:0000313" key="10">
    <source>
        <dbReference type="Proteomes" id="UP000886885"/>
    </source>
</evidence>
<keyword evidence="4" id="KW-0336">GPI-anchor</keyword>
<evidence type="ECO:0000256" key="4">
    <source>
        <dbReference type="ARBA" id="ARBA00022622"/>
    </source>
</evidence>
<comment type="subcellular location">
    <subcellularLocation>
        <location evidence="1">Cell membrane</location>
        <topology evidence="1">Lipid-anchor</topology>
        <topology evidence="1">GPI-anchor</topology>
    </subcellularLocation>
</comment>
<organism evidence="9 10">
    <name type="scientific">Populus tomentosa</name>
    <name type="common">Chinese white poplar</name>
    <dbReference type="NCBI Taxonomy" id="118781"/>
    <lineage>
        <taxon>Eukaryota</taxon>
        <taxon>Viridiplantae</taxon>
        <taxon>Streptophyta</taxon>
        <taxon>Embryophyta</taxon>
        <taxon>Tracheophyta</taxon>
        <taxon>Spermatophyta</taxon>
        <taxon>Magnoliopsida</taxon>
        <taxon>eudicotyledons</taxon>
        <taxon>Gunneridae</taxon>
        <taxon>Pentapetalae</taxon>
        <taxon>rosids</taxon>
        <taxon>fabids</taxon>
        <taxon>Malpighiales</taxon>
        <taxon>Salicaceae</taxon>
        <taxon>Saliceae</taxon>
        <taxon>Populus</taxon>
    </lineage>
</organism>
<dbReference type="GO" id="GO:0005886">
    <property type="term" value="C:plasma membrane"/>
    <property type="evidence" value="ECO:0007669"/>
    <property type="project" value="UniProtKB-SubCell"/>
</dbReference>
<evidence type="ECO:0000256" key="1">
    <source>
        <dbReference type="ARBA" id="ARBA00004609"/>
    </source>
</evidence>
<gene>
    <name evidence="9" type="ORF">POTOM_007483</name>
</gene>
<feature type="signal peptide" evidence="7">
    <location>
        <begin position="1"/>
        <end position="23"/>
    </location>
</feature>
<evidence type="ECO:0000256" key="2">
    <source>
        <dbReference type="ARBA" id="ARBA00009748"/>
    </source>
</evidence>
<sequence>MEGLEVIKLMAMLATLLVISVNGQINTPCTMSMISSFTPCVNFITGSTNNGSPPTASCCSSLKSLMSTGMDCACLLLTANVPLQLPINRTLAVSLPGACGVLGQCKSSGTPLPAPGPVSLGPALPPPAAAPLSPRDSKAVALAPAPESEITLPLTPAYPPVQVASPPVQVEAPTTTAGIRPVLSPPASMSSHVSPPSSLLIFLAIMLFEKFY</sequence>
<dbReference type="OrthoDB" id="1914452at2759"/>
<accession>A0A8X8AFQ7</accession>
<comment type="caution">
    <text evidence="9">The sequence shown here is derived from an EMBL/GenBank/DDBJ whole genome shotgun (WGS) entry which is preliminary data.</text>
</comment>
<proteinExistence type="inferred from homology"/>
<keyword evidence="3" id="KW-1003">Cell membrane</keyword>
<name>A0A8X8AFQ7_POPTO</name>
<dbReference type="PANTHER" id="PTHR33044">
    <property type="entry name" value="BIFUNCTIONAL INHIBITOR/LIPID-TRANSFER PROTEIN/SEED STORAGE 2S ALBUMIN SUPERFAMILY PROTEIN-RELATED"/>
    <property type="match status" value="1"/>
</dbReference>
<dbReference type="InterPro" id="IPR043325">
    <property type="entry name" value="LTSS"/>
</dbReference>
<evidence type="ECO:0000313" key="9">
    <source>
        <dbReference type="EMBL" id="KAG6785892.1"/>
    </source>
</evidence>
<feature type="region of interest" description="Disordered" evidence="6">
    <location>
        <begin position="116"/>
        <end position="138"/>
    </location>
</feature>
<evidence type="ECO:0000256" key="3">
    <source>
        <dbReference type="ARBA" id="ARBA00022475"/>
    </source>
</evidence>